<protein>
    <submittedName>
        <fullName evidence="1">Uncharacterized protein</fullName>
    </submittedName>
</protein>
<reference evidence="2" key="1">
    <citation type="journal article" date="2023" name="Front. Plant Sci.">
        <title>Chromosomal-level genome assembly of Melastoma candidum provides insights into trichome evolution.</title>
        <authorList>
            <person name="Zhong Y."/>
            <person name="Wu W."/>
            <person name="Sun C."/>
            <person name="Zou P."/>
            <person name="Liu Y."/>
            <person name="Dai S."/>
            <person name="Zhou R."/>
        </authorList>
    </citation>
    <scope>NUCLEOTIDE SEQUENCE [LARGE SCALE GENOMIC DNA]</scope>
</reference>
<organism evidence="1 2">
    <name type="scientific">Melastoma candidum</name>
    <dbReference type="NCBI Taxonomy" id="119954"/>
    <lineage>
        <taxon>Eukaryota</taxon>
        <taxon>Viridiplantae</taxon>
        <taxon>Streptophyta</taxon>
        <taxon>Embryophyta</taxon>
        <taxon>Tracheophyta</taxon>
        <taxon>Spermatophyta</taxon>
        <taxon>Magnoliopsida</taxon>
        <taxon>eudicotyledons</taxon>
        <taxon>Gunneridae</taxon>
        <taxon>Pentapetalae</taxon>
        <taxon>rosids</taxon>
        <taxon>malvids</taxon>
        <taxon>Myrtales</taxon>
        <taxon>Melastomataceae</taxon>
        <taxon>Melastomatoideae</taxon>
        <taxon>Melastomateae</taxon>
        <taxon>Melastoma</taxon>
    </lineage>
</organism>
<evidence type="ECO:0000313" key="1">
    <source>
        <dbReference type="EMBL" id="KAI4373819.1"/>
    </source>
</evidence>
<name>A0ACB9R840_9MYRT</name>
<evidence type="ECO:0000313" key="2">
    <source>
        <dbReference type="Proteomes" id="UP001057402"/>
    </source>
</evidence>
<proteinExistence type="predicted"/>
<dbReference type="EMBL" id="CM042883">
    <property type="protein sequence ID" value="KAI4373819.1"/>
    <property type="molecule type" value="Genomic_DNA"/>
</dbReference>
<comment type="caution">
    <text evidence="1">The sequence shown here is derived from an EMBL/GenBank/DDBJ whole genome shotgun (WGS) entry which is preliminary data.</text>
</comment>
<accession>A0ACB9R840</accession>
<sequence>MIRASTIGFLLPIAVLAASSHFSRFSEGVGVGGACHFPAIFNFGDSNSDTGGLSAVFGQAPAPNGETHFGGPAGRYCDGRLVVDFIAESLGLPHLSAYLDSMGTNFSHGANFATAGSPIISPNTSGFSPINLNVQLVEYSEFCSRSQIIRSRGGMFAKLMPKEEYLSRGLYTFDVGQNDLTAGLKMNETIEQIKAGLPEIIARFSDVVTKVYAQGGRSFWVHNTGPLGCLIYILDRFGDEYNLDEYGCAIEINEMARHFNSLLKESVEGLRRDLPEASITYVDIYTVKYDLITRAEKHGFEQPFVVCCGHGGKYNYNDSRRCGAKITIDGKEVVIAKSCRDPSVRVSWDGIHFTEAANRWIFKQIATGAFSDPPVQLTMACHSTIQC</sequence>
<dbReference type="Proteomes" id="UP001057402">
    <property type="component" value="Chromosome 4"/>
</dbReference>
<keyword evidence="2" id="KW-1185">Reference proteome</keyword>
<gene>
    <name evidence="1" type="ORF">MLD38_011894</name>
</gene>